<dbReference type="PANTHER" id="PTHR43133">
    <property type="entry name" value="RNA POLYMERASE ECF-TYPE SIGMA FACTO"/>
    <property type="match status" value="1"/>
</dbReference>
<dbReference type="RefSeq" id="WP_010073671.1">
    <property type="nucleotide sequence ID" value="NC_014393.1"/>
</dbReference>
<keyword evidence="3" id="KW-0731">Sigma factor</keyword>
<name>D9SWQ2_CLOC7</name>
<organism evidence="7 8">
    <name type="scientific">Clostridium cellulovorans (strain ATCC 35296 / DSM 3052 / OCM 3 / 743B)</name>
    <dbReference type="NCBI Taxonomy" id="573061"/>
    <lineage>
        <taxon>Bacteria</taxon>
        <taxon>Bacillati</taxon>
        <taxon>Bacillota</taxon>
        <taxon>Clostridia</taxon>
        <taxon>Eubacteriales</taxon>
        <taxon>Clostridiaceae</taxon>
        <taxon>Clostridium</taxon>
    </lineage>
</organism>
<dbReference type="GO" id="GO:0006352">
    <property type="term" value="P:DNA-templated transcription initiation"/>
    <property type="evidence" value="ECO:0007669"/>
    <property type="project" value="InterPro"/>
</dbReference>
<evidence type="ECO:0000256" key="4">
    <source>
        <dbReference type="ARBA" id="ARBA00023163"/>
    </source>
</evidence>
<dbReference type="AlphaFoldDB" id="D9SWQ2"/>
<evidence type="ECO:0000256" key="3">
    <source>
        <dbReference type="ARBA" id="ARBA00023082"/>
    </source>
</evidence>
<evidence type="ECO:0000256" key="1">
    <source>
        <dbReference type="ARBA" id="ARBA00010641"/>
    </source>
</evidence>
<dbReference type="InterPro" id="IPR014284">
    <property type="entry name" value="RNA_pol_sigma-70_dom"/>
</dbReference>
<sequence length="171" mass="20118">MNIEEKVKLAQKGDEEAFSTLIYEKKETLYVTAYSYVKSKEDALDIVQETVYKAYKNIKKLKEPRFFNTWLTRILINTSIDHVKKNSKVTYLSDDTGRSLKLEENREEIIDIQRAIQNLSENLKTIIILKYYQNFTCEEISQTLQMPIGTVKTNLHKALKTLRVEFKEELL</sequence>
<evidence type="ECO:0000313" key="8">
    <source>
        <dbReference type="Proteomes" id="UP000002730"/>
    </source>
</evidence>
<reference evidence="7 8" key="1">
    <citation type="submission" date="2010-08" db="EMBL/GenBank/DDBJ databases">
        <title>Complete sequence of Clostridium cellulovorans 743B.</title>
        <authorList>
            <consortium name="US DOE Joint Genome Institute"/>
            <person name="Lucas S."/>
            <person name="Copeland A."/>
            <person name="Lapidus A."/>
            <person name="Cheng J.-F."/>
            <person name="Bruce D."/>
            <person name="Goodwin L."/>
            <person name="Pitluck S."/>
            <person name="Chertkov O."/>
            <person name="Detter J.C."/>
            <person name="Han C."/>
            <person name="Tapia R."/>
            <person name="Land M."/>
            <person name="Hauser L."/>
            <person name="Chang Y.-J."/>
            <person name="Jeffries C."/>
            <person name="Kyrpides N."/>
            <person name="Ivanova N."/>
            <person name="Mikhailova N."/>
            <person name="Hemme C.L."/>
            <person name="Woyke T."/>
        </authorList>
    </citation>
    <scope>NUCLEOTIDE SEQUENCE [LARGE SCALE GENOMIC DNA]</scope>
    <source>
        <strain evidence="8">ATCC 35296 / DSM 3052 / OCM 3 / 743B</strain>
    </source>
</reference>
<dbReference type="HOGENOM" id="CLU_047691_3_1_9"/>
<dbReference type="SUPFAM" id="SSF88946">
    <property type="entry name" value="Sigma2 domain of RNA polymerase sigma factors"/>
    <property type="match status" value="1"/>
</dbReference>
<dbReference type="GO" id="GO:0016987">
    <property type="term" value="F:sigma factor activity"/>
    <property type="evidence" value="ECO:0007669"/>
    <property type="project" value="UniProtKB-KW"/>
</dbReference>
<dbReference type="Proteomes" id="UP000002730">
    <property type="component" value="Chromosome"/>
</dbReference>
<evidence type="ECO:0000256" key="2">
    <source>
        <dbReference type="ARBA" id="ARBA00023015"/>
    </source>
</evidence>
<dbReference type="SUPFAM" id="SSF88659">
    <property type="entry name" value="Sigma3 and sigma4 domains of RNA polymerase sigma factors"/>
    <property type="match status" value="1"/>
</dbReference>
<dbReference type="CDD" id="cd06171">
    <property type="entry name" value="Sigma70_r4"/>
    <property type="match status" value="1"/>
</dbReference>
<proteinExistence type="inferred from homology"/>
<dbReference type="InterPro" id="IPR039425">
    <property type="entry name" value="RNA_pol_sigma-70-like"/>
</dbReference>
<dbReference type="GO" id="GO:0003677">
    <property type="term" value="F:DNA binding"/>
    <property type="evidence" value="ECO:0007669"/>
    <property type="project" value="InterPro"/>
</dbReference>
<dbReference type="PANTHER" id="PTHR43133:SF51">
    <property type="entry name" value="RNA POLYMERASE SIGMA FACTOR"/>
    <property type="match status" value="1"/>
</dbReference>
<gene>
    <name evidence="7" type="ordered locus">Clocel_3664</name>
</gene>
<dbReference type="eggNOG" id="COG1595">
    <property type="taxonomic scope" value="Bacteria"/>
</dbReference>
<dbReference type="Gene3D" id="1.10.1740.10">
    <property type="match status" value="1"/>
</dbReference>
<dbReference type="InterPro" id="IPR013324">
    <property type="entry name" value="RNA_pol_sigma_r3/r4-like"/>
</dbReference>
<feature type="domain" description="RNA polymerase sigma-70 region 2" evidence="5">
    <location>
        <begin position="28"/>
        <end position="88"/>
    </location>
</feature>
<dbReference type="InterPro" id="IPR013249">
    <property type="entry name" value="RNA_pol_sigma70_r4_t2"/>
</dbReference>
<dbReference type="InterPro" id="IPR013325">
    <property type="entry name" value="RNA_pol_sigma_r2"/>
</dbReference>
<protein>
    <submittedName>
        <fullName evidence="7">RNA polymerase, sigma-24 subunit, ECF subfamily</fullName>
    </submittedName>
</protein>
<accession>D9SWQ2</accession>
<comment type="similarity">
    <text evidence="1">Belongs to the sigma-70 factor family. ECF subfamily.</text>
</comment>
<keyword evidence="2" id="KW-0805">Transcription regulation</keyword>
<evidence type="ECO:0000259" key="5">
    <source>
        <dbReference type="Pfam" id="PF04542"/>
    </source>
</evidence>
<dbReference type="KEGG" id="ccb:Clocel_3664"/>
<keyword evidence="8" id="KW-1185">Reference proteome</keyword>
<dbReference type="InterPro" id="IPR007627">
    <property type="entry name" value="RNA_pol_sigma70_r2"/>
</dbReference>
<dbReference type="Gene3D" id="1.10.10.10">
    <property type="entry name" value="Winged helix-like DNA-binding domain superfamily/Winged helix DNA-binding domain"/>
    <property type="match status" value="1"/>
</dbReference>
<dbReference type="EMBL" id="CP002160">
    <property type="protein sequence ID" value="ADL53334.1"/>
    <property type="molecule type" value="Genomic_DNA"/>
</dbReference>
<dbReference type="STRING" id="573061.Clocel_3664"/>
<dbReference type="InterPro" id="IPR036388">
    <property type="entry name" value="WH-like_DNA-bd_sf"/>
</dbReference>
<feature type="domain" description="RNA polymerase sigma factor 70 region 4 type 2" evidence="6">
    <location>
        <begin position="111"/>
        <end position="162"/>
    </location>
</feature>
<evidence type="ECO:0000313" key="7">
    <source>
        <dbReference type="EMBL" id="ADL53334.1"/>
    </source>
</evidence>
<keyword evidence="4" id="KW-0804">Transcription</keyword>
<dbReference type="NCBIfam" id="TIGR02937">
    <property type="entry name" value="sigma70-ECF"/>
    <property type="match status" value="1"/>
</dbReference>
<evidence type="ECO:0000259" key="6">
    <source>
        <dbReference type="Pfam" id="PF08281"/>
    </source>
</evidence>
<dbReference type="Pfam" id="PF04542">
    <property type="entry name" value="Sigma70_r2"/>
    <property type="match status" value="1"/>
</dbReference>
<dbReference type="OrthoDB" id="9782703at2"/>
<dbReference type="Pfam" id="PF08281">
    <property type="entry name" value="Sigma70_r4_2"/>
    <property type="match status" value="1"/>
</dbReference>